<dbReference type="GO" id="GO:0044389">
    <property type="term" value="F:ubiquitin-like protein ligase binding"/>
    <property type="evidence" value="ECO:0007669"/>
    <property type="project" value="TreeGrafter"/>
</dbReference>
<evidence type="ECO:0000256" key="4">
    <source>
        <dbReference type="ARBA" id="ARBA00023027"/>
    </source>
</evidence>
<protein>
    <recommendedName>
        <fullName evidence="6">Macro domain-containing protein</fullName>
    </recommendedName>
</protein>
<dbReference type="GO" id="GO:0003950">
    <property type="term" value="F:NAD+ poly-ADP-ribosyltransferase activity"/>
    <property type="evidence" value="ECO:0007669"/>
    <property type="project" value="TreeGrafter"/>
</dbReference>
<reference evidence="7" key="1">
    <citation type="submission" date="2023-08" db="EMBL/GenBank/DDBJ databases">
        <authorList>
            <person name="Alioto T."/>
            <person name="Alioto T."/>
            <person name="Gomez Garrido J."/>
        </authorList>
    </citation>
    <scope>NUCLEOTIDE SEQUENCE</scope>
</reference>
<dbReference type="GO" id="GO:0003714">
    <property type="term" value="F:transcription corepressor activity"/>
    <property type="evidence" value="ECO:0007669"/>
    <property type="project" value="TreeGrafter"/>
</dbReference>
<name>A0AA36EWL5_OCTVU</name>
<proteinExistence type="predicted"/>
<dbReference type="InterPro" id="IPR002589">
    <property type="entry name" value="Macro_dom"/>
</dbReference>
<feature type="domain" description="Macro" evidence="6">
    <location>
        <begin position="1"/>
        <end position="71"/>
    </location>
</feature>
<keyword evidence="4" id="KW-0520">NAD</keyword>
<dbReference type="Pfam" id="PF01661">
    <property type="entry name" value="Macro"/>
    <property type="match status" value="2"/>
</dbReference>
<dbReference type="GO" id="GO:0005737">
    <property type="term" value="C:cytoplasm"/>
    <property type="evidence" value="ECO:0007669"/>
    <property type="project" value="TreeGrafter"/>
</dbReference>
<evidence type="ECO:0000259" key="6">
    <source>
        <dbReference type="PROSITE" id="PS51154"/>
    </source>
</evidence>
<gene>
    <name evidence="7" type="ORF">OCTVUL_1B004170</name>
</gene>
<accession>A0AA36EWL5</accession>
<keyword evidence="3" id="KW-0808">Transferase</keyword>
<comment type="subcellular location">
    <subcellularLocation>
        <location evidence="1">Nucleus</location>
    </subcellularLocation>
</comment>
<evidence type="ECO:0000313" key="7">
    <source>
        <dbReference type="EMBL" id="CAI9714773.1"/>
    </source>
</evidence>
<dbReference type="PROSITE" id="PS51154">
    <property type="entry name" value="MACRO"/>
    <property type="match status" value="2"/>
</dbReference>
<keyword evidence="2" id="KW-0328">Glycosyltransferase</keyword>
<dbReference type="GO" id="GO:0070212">
    <property type="term" value="P:protein poly-ADP-ribosylation"/>
    <property type="evidence" value="ECO:0007669"/>
    <property type="project" value="TreeGrafter"/>
</dbReference>
<dbReference type="GO" id="GO:0005634">
    <property type="term" value="C:nucleus"/>
    <property type="evidence" value="ECO:0007669"/>
    <property type="project" value="UniProtKB-SubCell"/>
</dbReference>
<dbReference type="InterPro" id="IPR052056">
    <property type="entry name" value="Mono-ARTD/PARP"/>
</dbReference>
<keyword evidence="8" id="KW-1185">Reference proteome</keyword>
<dbReference type="AlphaFoldDB" id="A0AA36EWL5"/>
<evidence type="ECO:0000256" key="2">
    <source>
        <dbReference type="ARBA" id="ARBA00022676"/>
    </source>
</evidence>
<organism evidence="7 8">
    <name type="scientific">Octopus vulgaris</name>
    <name type="common">Common octopus</name>
    <dbReference type="NCBI Taxonomy" id="6645"/>
    <lineage>
        <taxon>Eukaryota</taxon>
        <taxon>Metazoa</taxon>
        <taxon>Spiralia</taxon>
        <taxon>Lophotrochozoa</taxon>
        <taxon>Mollusca</taxon>
        <taxon>Cephalopoda</taxon>
        <taxon>Coleoidea</taxon>
        <taxon>Octopodiformes</taxon>
        <taxon>Octopoda</taxon>
        <taxon>Incirrata</taxon>
        <taxon>Octopodidae</taxon>
        <taxon>Octopus</taxon>
    </lineage>
</organism>
<feature type="domain" description="Macro" evidence="6">
    <location>
        <begin position="93"/>
        <end position="275"/>
    </location>
</feature>
<dbReference type="SUPFAM" id="SSF52949">
    <property type="entry name" value="Macro domain-like"/>
    <property type="match status" value="2"/>
</dbReference>
<dbReference type="GO" id="GO:1990404">
    <property type="term" value="F:NAD+-protein mono-ADP-ribosyltransferase activity"/>
    <property type="evidence" value="ECO:0007669"/>
    <property type="project" value="TreeGrafter"/>
</dbReference>
<dbReference type="EMBL" id="OX597814">
    <property type="protein sequence ID" value="CAI9714773.1"/>
    <property type="molecule type" value="Genomic_DNA"/>
</dbReference>
<evidence type="ECO:0000256" key="3">
    <source>
        <dbReference type="ARBA" id="ARBA00022679"/>
    </source>
</evidence>
<dbReference type="Proteomes" id="UP001162480">
    <property type="component" value="Chromosome 1"/>
</dbReference>
<evidence type="ECO:0000256" key="1">
    <source>
        <dbReference type="ARBA" id="ARBA00004123"/>
    </source>
</evidence>
<dbReference type="GO" id="GO:0060335">
    <property type="term" value="P:positive regulation of type II interferon-mediated signaling pathway"/>
    <property type="evidence" value="ECO:0007669"/>
    <property type="project" value="TreeGrafter"/>
</dbReference>
<dbReference type="PANTHER" id="PTHR14453">
    <property type="entry name" value="PARP/ZINC FINGER CCCH TYPE DOMAIN CONTAINING PROTEIN"/>
    <property type="match status" value="1"/>
</dbReference>
<evidence type="ECO:0000313" key="8">
    <source>
        <dbReference type="Proteomes" id="UP001162480"/>
    </source>
</evidence>
<keyword evidence="5" id="KW-0539">Nucleus</keyword>
<dbReference type="SMART" id="SM00506">
    <property type="entry name" value="A1pp"/>
    <property type="match status" value="1"/>
</dbReference>
<sequence length="275" mass="29216">MKQRKSELKTGEVVSTKAGKLKCKTIIHAVGPVWNNGRDLEMDYLSRAVRNCLADLEEKSYTSIAIPAISTETTSFNASLLGPQQKAAPMTPRTNVASGENAGIKINLMPGSISNASVDVIVNSSNEELQLDKGSISKLILNTAGPEIQNECYQKYPQGISTSKIAVTKGYNLKCKNVFHLALPPWDENSPDSILANLTQIITTCLETAEKMGAKSLAFPILGAGKLSGVIGEFLVFVVDGGGAGGVGTAVPASAVKREYQQCTGCYNSQKHSPP</sequence>
<dbReference type="Gene3D" id="3.40.220.10">
    <property type="entry name" value="Leucine Aminopeptidase, subunit E, domain 1"/>
    <property type="match status" value="2"/>
</dbReference>
<evidence type="ECO:0000256" key="5">
    <source>
        <dbReference type="ARBA" id="ARBA00023242"/>
    </source>
</evidence>
<dbReference type="GO" id="GO:0010629">
    <property type="term" value="P:negative regulation of gene expression"/>
    <property type="evidence" value="ECO:0007669"/>
    <property type="project" value="TreeGrafter"/>
</dbReference>
<dbReference type="PANTHER" id="PTHR14453:SF70">
    <property type="entry name" value="PROTEIN MONO-ADP-RIBOSYLTRANSFERASE PARP9"/>
    <property type="match status" value="1"/>
</dbReference>
<dbReference type="InterPro" id="IPR043472">
    <property type="entry name" value="Macro_dom-like"/>
</dbReference>